<reference evidence="8" key="3">
    <citation type="submission" date="2025-09" db="UniProtKB">
        <authorList>
            <consortium name="Ensembl"/>
        </authorList>
    </citation>
    <scope>IDENTIFICATION</scope>
</reference>
<dbReference type="AlphaFoldDB" id="A0A4X2LZ67"/>
<dbReference type="InterPro" id="IPR020094">
    <property type="entry name" value="TruA/RsuA/RluB/E/F_N"/>
</dbReference>
<name>A0A4X2LZ67_VOMUR</name>
<keyword evidence="9" id="KW-1185">Reference proteome</keyword>
<dbReference type="EC" id="5.4.99.12" evidence="5"/>
<gene>
    <name evidence="8" type="primary">PUSL1</name>
</gene>
<dbReference type="InterPro" id="IPR001406">
    <property type="entry name" value="PsdUridine_synth_TruA"/>
</dbReference>
<dbReference type="Pfam" id="PF01416">
    <property type="entry name" value="PseudoU_synth_1"/>
    <property type="match status" value="2"/>
</dbReference>
<keyword evidence="3 5" id="KW-0413">Isomerase</keyword>
<comment type="similarity">
    <text evidence="1 5">Belongs to the tRNA pseudouridine synthase TruA family.</text>
</comment>
<dbReference type="HAMAP" id="MF_00171">
    <property type="entry name" value="TruA"/>
    <property type="match status" value="1"/>
</dbReference>
<accession>A0A4X2LZ67</accession>
<dbReference type="FunFam" id="3.30.70.660:FF:000006">
    <property type="entry name" value="tRNA pseudouridine synthase"/>
    <property type="match status" value="1"/>
</dbReference>
<comment type="catalytic activity">
    <reaction evidence="4">
        <text>a uridine in tRNA = a pseudouridine in tRNA</text>
        <dbReference type="Rhea" id="RHEA:54572"/>
        <dbReference type="Rhea" id="RHEA-COMP:13339"/>
        <dbReference type="Rhea" id="RHEA-COMP:13934"/>
        <dbReference type="ChEBI" id="CHEBI:65314"/>
        <dbReference type="ChEBI" id="CHEBI:65315"/>
    </reaction>
</comment>
<dbReference type="CDD" id="cd02570">
    <property type="entry name" value="PseudoU_synth_EcTruA"/>
    <property type="match status" value="1"/>
</dbReference>
<dbReference type="GO" id="GO:0160147">
    <property type="term" value="F:tRNA pseudouridine(38-40) synthase activity"/>
    <property type="evidence" value="ECO:0007669"/>
    <property type="project" value="UniProtKB-EC"/>
</dbReference>
<evidence type="ECO:0000256" key="5">
    <source>
        <dbReference type="RuleBase" id="RU003792"/>
    </source>
</evidence>
<dbReference type="InterPro" id="IPR020103">
    <property type="entry name" value="PsdUridine_synth_cat_dom_sf"/>
</dbReference>
<dbReference type="PANTHER" id="PTHR11142:SF0">
    <property type="entry name" value="TRNA PSEUDOURIDINE SYNTHASE-LIKE 1"/>
    <property type="match status" value="1"/>
</dbReference>
<dbReference type="FunFam" id="3.30.70.580:FF:000011">
    <property type="entry name" value="tRNA pseudouridine synthase"/>
    <property type="match status" value="1"/>
</dbReference>
<dbReference type="Proteomes" id="UP000314987">
    <property type="component" value="Unassembled WGS sequence"/>
</dbReference>
<dbReference type="Gene3D" id="3.30.70.580">
    <property type="entry name" value="Pseudouridine synthase I, catalytic domain, N-terminal subdomain"/>
    <property type="match status" value="1"/>
</dbReference>
<dbReference type="Ensembl" id="ENSVURT00010035142.1">
    <property type="protein sequence ID" value="ENSVURP00010030859.1"/>
    <property type="gene ID" value="ENSVURG00010023609.1"/>
</dbReference>
<proteinExistence type="inferred from homology"/>
<dbReference type="GeneTree" id="ENSGT00950000183160"/>
<evidence type="ECO:0000259" key="7">
    <source>
        <dbReference type="Pfam" id="PF01416"/>
    </source>
</evidence>
<dbReference type="STRING" id="29139.ENSVURP00010030859"/>
<feature type="domain" description="Pseudouridine synthase I TruA alpha/beta" evidence="7">
    <location>
        <begin position="13"/>
        <end position="118"/>
    </location>
</feature>
<feature type="domain" description="Pseudouridine synthase I TruA alpha/beta" evidence="7">
    <location>
        <begin position="161"/>
        <end position="279"/>
    </location>
</feature>
<dbReference type="Gene3D" id="3.30.70.660">
    <property type="entry name" value="Pseudouridine synthase I, catalytic domain, C-terminal subdomain"/>
    <property type="match status" value="1"/>
</dbReference>
<evidence type="ECO:0000313" key="8">
    <source>
        <dbReference type="Ensembl" id="ENSVURP00010030859.1"/>
    </source>
</evidence>
<dbReference type="GO" id="GO:0031119">
    <property type="term" value="P:tRNA pseudouridine synthesis"/>
    <property type="evidence" value="ECO:0007669"/>
    <property type="project" value="TreeGrafter"/>
</dbReference>
<evidence type="ECO:0000256" key="4">
    <source>
        <dbReference type="ARBA" id="ARBA00036943"/>
    </source>
</evidence>
<reference evidence="9" key="1">
    <citation type="submission" date="2018-12" db="EMBL/GenBank/DDBJ databases">
        <authorList>
            <person name="Yazar S."/>
        </authorList>
    </citation>
    <scope>NUCLEOTIDE SEQUENCE [LARGE SCALE GENOMIC DNA]</scope>
</reference>
<dbReference type="PANTHER" id="PTHR11142">
    <property type="entry name" value="PSEUDOURIDYLATE SYNTHASE"/>
    <property type="match status" value="1"/>
</dbReference>
<sequence>MDSPRARYLVFFQYVGTAFSGVMAVKQPKQGIGVQNLLEKAAERLRSVTPVKFNISSRTDAGVHALENSAHLDVQRLTGRPPFSPDILTLALNRHLAHPDIRVIRAFRAPDDFHARFEATSRTYLYRVATGCPLDTLSVFEQNLCWALRTDHLDVKAMQEAAQHLQGTHNFQAFRSASENNWQNPVKTLLRASVVPAPASPFTHPQEKRKVQFWDIEFESKSFLYKQVRRMTACLVAVGLGTLTPSQVKEKLESQDPWSGPGLLVAPAQGLFLKSVHYEGLGGAVAQGAARPGHNANGSERHRKSRGHPVVGPSPATGCGLRCGLCRGPGRERGGWGPPPLAAEALRPHVCAPVEHDSSYRGLHVHPAPANPLPSAWGRLALWGADLPAECRPPLGLYVPEHHFFLLPLPRQLRGAGPPPHTPPASQGPLCCGERTALGVCRGCGQPPGPGWPPEPD</sequence>
<evidence type="ECO:0000313" key="9">
    <source>
        <dbReference type="Proteomes" id="UP000314987"/>
    </source>
</evidence>
<comment type="catalytic activity">
    <reaction evidence="5">
        <text>uridine(38/39/40) in tRNA = pseudouridine(38/39/40) in tRNA</text>
        <dbReference type="Rhea" id="RHEA:22376"/>
        <dbReference type="Rhea" id="RHEA-COMP:10085"/>
        <dbReference type="Rhea" id="RHEA-COMP:10087"/>
        <dbReference type="ChEBI" id="CHEBI:65314"/>
        <dbReference type="ChEBI" id="CHEBI:65315"/>
        <dbReference type="EC" id="5.4.99.12"/>
    </reaction>
</comment>
<dbReference type="InterPro" id="IPR020095">
    <property type="entry name" value="PsdUridine_synth_TruA_C"/>
</dbReference>
<keyword evidence="2 5" id="KW-0819">tRNA processing</keyword>
<reference evidence="8" key="2">
    <citation type="submission" date="2025-08" db="UniProtKB">
        <authorList>
            <consortium name="Ensembl"/>
        </authorList>
    </citation>
    <scope>IDENTIFICATION</scope>
</reference>
<evidence type="ECO:0000256" key="6">
    <source>
        <dbReference type="SAM" id="MobiDB-lite"/>
    </source>
</evidence>
<dbReference type="OMA" id="HNANGSE"/>
<evidence type="ECO:0000256" key="2">
    <source>
        <dbReference type="ARBA" id="ARBA00022694"/>
    </source>
</evidence>
<dbReference type="SUPFAM" id="SSF55120">
    <property type="entry name" value="Pseudouridine synthase"/>
    <property type="match status" value="1"/>
</dbReference>
<protein>
    <recommendedName>
        <fullName evidence="5">tRNA pseudouridine synthase</fullName>
        <ecNumber evidence="5">5.4.99.12</ecNumber>
    </recommendedName>
</protein>
<evidence type="ECO:0000256" key="3">
    <source>
        <dbReference type="ARBA" id="ARBA00023235"/>
    </source>
</evidence>
<dbReference type="GO" id="GO:0003723">
    <property type="term" value="F:RNA binding"/>
    <property type="evidence" value="ECO:0007669"/>
    <property type="project" value="InterPro"/>
</dbReference>
<dbReference type="InterPro" id="IPR020097">
    <property type="entry name" value="PsdUridine_synth_TruA_a/b_dom"/>
</dbReference>
<evidence type="ECO:0000256" key="1">
    <source>
        <dbReference type="ARBA" id="ARBA00009375"/>
    </source>
</evidence>
<feature type="region of interest" description="Disordered" evidence="6">
    <location>
        <begin position="288"/>
        <end position="311"/>
    </location>
</feature>
<organism evidence="8 9">
    <name type="scientific">Vombatus ursinus</name>
    <name type="common">Common wombat</name>
    <dbReference type="NCBI Taxonomy" id="29139"/>
    <lineage>
        <taxon>Eukaryota</taxon>
        <taxon>Metazoa</taxon>
        <taxon>Chordata</taxon>
        <taxon>Craniata</taxon>
        <taxon>Vertebrata</taxon>
        <taxon>Euteleostomi</taxon>
        <taxon>Mammalia</taxon>
        <taxon>Metatheria</taxon>
        <taxon>Diprotodontia</taxon>
        <taxon>Vombatidae</taxon>
        <taxon>Vombatus</taxon>
    </lineage>
</organism>